<dbReference type="AlphaFoldDB" id="S9QDH8"/>
<dbReference type="PANTHER" id="PTHR22617:SF23">
    <property type="entry name" value="CHEMOTAXIS PROTEIN CHEW"/>
    <property type="match status" value="1"/>
</dbReference>
<dbReference type="eggNOG" id="COG0835">
    <property type="taxonomic scope" value="Bacteria"/>
</dbReference>
<evidence type="ECO:0000313" key="3">
    <source>
        <dbReference type="Proteomes" id="UP000015347"/>
    </source>
</evidence>
<dbReference type="PANTHER" id="PTHR22617">
    <property type="entry name" value="CHEMOTAXIS SENSOR HISTIDINE KINASE-RELATED"/>
    <property type="match status" value="1"/>
</dbReference>
<sequence length="157" mass="17850">MTTDSARMHDTRPHLMFEVADNVVAVSINHVKDVLFEARVTKVPLASKEVYGVLNLRGRIVTAISSRAILKMAPRDPGDDFTAIVVEYHGEDYAVIVDKVIETVDLPDIEREETPRTMDPHWRRMLSGIYKIEDRLLPILDLDQMFSFLDDGIIQVS</sequence>
<dbReference type="Gene3D" id="2.40.50.180">
    <property type="entry name" value="CheA-289, Domain 4"/>
    <property type="match status" value="1"/>
</dbReference>
<protein>
    <submittedName>
        <fullName evidence="2">Positive regulator of CheA protein activity (CheW)</fullName>
    </submittedName>
</protein>
<feature type="domain" description="CheW-like" evidence="1">
    <location>
        <begin position="11"/>
        <end position="151"/>
    </location>
</feature>
<comment type="caution">
    <text evidence="2">The sequence shown here is derived from an EMBL/GenBank/DDBJ whole genome shotgun (WGS) entry which is preliminary data.</text>
</comment>
<evidence type="ECO:0000313" key="2">
    <source>
        <dbReference type="EMBL" id="EPX77977.1"/>
    </source>
</evidence>
<dbReference type="SMART" id="SM00260">
    <property type="entry name" value="CheW"/>
    <property type="match status" value="1"/>
</dbReference>
<dbReference type="SUPFAM" id="SSF50341">
    <property type="entry name" value="CheW-like"/>
    <property type="match status" value="1"/>
</dbReference>
<dbReference type="Gene3D" id="2.30.30.40">
    <property type="entry name" value="SH3 Domains"/>
    <property type="match status" value="1"/>
</dbReference>
<dbReference type="HOGENOM" id="CLU_048995_3_3_5"/>
<dbReference type="InterPro" id="IPR036061">
    <property type="entry name" value="CheW-like_dom_sf"/>
</dbReference>
<dbReference type="GO" id="GO:0007165">
    <property type="term" value="P:signal transduction"/>
    <property type="evidence" value="ECO:0007669"/>
    <property type="project" value="InterPro"/>
</dbReference>
<proteinExistence type="predicted"/>
<evidence type="ECO:0000259" key="1">
    <source>
        <dbReference type="PROSITE" id="PS50851"/>
    </source>
</evidence>
<dbReference type="STRING" id="1123237.Salmuc_03299"/>
<dbReference type="RefSeq" id="WP_020040075.1">
    <property type="nucleotide sequence ID" value="NZ_KE557281.1"/>
</dbReference>
<dbReference type="Pfam" id="PF01584">
    <property type="entry name" value="CheW"/>
    <property type="match status" value="1"/>
</dbReference>
<dbReference type="InterPro" id="IPR039315">
    <property type="entry name" value="CheW"/>
</dbReference>
<dbReference type="OrthoDB" id="9794382at2"/>
<dbReference type="EMBL" id="APVH01000042">
    <property type="protein sequence ID" value="EPX77977.1"/>
    <property type="molecule type" value="Genomic_DNA"/>
</dbReference>
<organism evidence="2 3">
    <name type="scientific">Salipiger mucosus DSM 16094</name>
    <dbReference type="NCBI Taxonomy" id="1123237"/>
    <lineage>
        <taxon>Bacteria</taxon>
        <taxon>Pseudomonadati</taxon>
        <taxon>Pseudomonadota</taxon>
        <taxon>Alphaproteobacteria</taxon>
        <taxon>Rhodobacterales</taxon>
        <taxon>Roseobacteraceae</taxon>
        <taxon>Salipiger</taxon>
    </lineage>
</organism>
<dbReference type="GO" id="GO:0005829">
    <property type="term" value="C:cytosol"/>
    <property type="evidence" value="ECO:0007669"/>
    <property type="project" value="TreeGrafter"/>
</dbReference>
<accession>S9QDH8</accession>
<dbReference type="GO" id="GO:0006935">
    <property type="term" value="P:chemotaxis"/>
    <property type="evidence" value="ECO:0007669"/>
    <property type="project" value="InterPro"/>
</dbReference>
<gene>
    <name evidence="2" type="ORF">Salmuc_03299</name>
</gene>
<keyword evidence="3" id="KW-1185">Reference proteome</keyword>
<reference evidence="3" key="1">
    <citation type="journal article" date="2014" name="Stand. Genomic Sci.">
        <title>Genome sequence of the exopolysaccharide-producing Salipiger mucosus type strain (DSM 16094(T)), a moderately halophilic member of the Roseobacter clade.</title>
        <authorList>
            <person name="Riedel T."/>
            <person name="Spring S."/>
            <person name="Fiebig A."/>
            <person name="Petersen J."/>
            <person name="Kyrpides N.C."/>
            <person name="Goker M."/>
            <person name="Klenk H.P."/>
        </authorList>
    </citation>
    <scope>NUCLEOTIDE SEQUENCE [LARGE SCALE GENOMIC DNA]</scope>
    <source>
        <strain evidence="3">DSM 16094</strain>
    </source>
</reference>
<dbReference type="Proteomes" id="UP000015347">
    <property type="component" value="Unassembled WGS sequence"/>
</dbReference>
<dbReference type="PROSITE" id="PS50851">
    <property type="entry name" value="CHEW"/>
    <property type="match status" value="1"/>
</dbReference>
<name>S9QDH8_9RHOB</name>
<dbReference type="InterPro" id="IPR002545">
    <property type="entry name" value="CheW-lke_dom"/>
</dbReference>